<gene>
    <name evidence="5" type="ORF">IAC18_00175</name>
</gene>
<evidence type="ECO:0000313" key="6">
    <source>
        <dbReference type="Proteomes" id="UP000824001"/>
    </source>
</evidence>
<keyword evidence="2" id="KW-0805">Transcription regulation</keyword>
<dbReference type="InterPro" id="IPR005650">
    <property type="entry name" value="BlaI_family"/>
</dbReference>
<organism evidence="5 6">
    <name type="scientific">Candidatus Scatomorpha merdipullorum</name>
    <dbReference type="NCBI Taxonomy" id="2840927"/>
    <lineage>
        <taxon>Bacteria</taxon>
        <taxon>Bacillati</taxon>
        <taxon>Bacillota</taxon>
        <taxon>Clostridia</taxon>
        <taxon>Eubacteriales</taxon>
        <taxon>Candidatus Scatomorpha</taxon>
    </lineage>
</organism>
<evidence type="ECO:0000256" key="4">
    <source>
        <dbReference type="ARBA" id="ARBA00023163"/>
    </source>
</evidence>
<dbReference type="GO" id="GO:0003677">
    <property type="term" value="F:DNA binding"/>
    <property type="evidence" value="ECO:0007669"/>
    <property type="project" value="UniProtKB-KW"/>
</dbReference>
<evidence type="ECO:0000256" key="1">
    <source>
        <dbReference type="ARBA" id="ARBA00011046"/>
    </source>
</evidence>
<dbReference type="Gene3D" id="1.10.10.10">
    <property type="entry name" value="Winged helix-like DNA-binding domain superfamily/Winged helix DNA-binding domain"/>
    <property type="match status" value="1"/>
</dbReference>
<dbReference type="InterPro" id="IPR036390">
    <property type="entry name" value="WH_DNA-bd_sf"/>
</dbReference>
<comment type="caution">
    <text evidence="5">The sequence shown here is derived from an EMBL/GenBank/DDBJ whole genome shotgun (WGS) entry which is preliminary data.</text>
</comment>
<dbReference type="SUPFAM" id="SSF46785">
    <property type="entry name" value="Winged helix' DNA-binding domain"/>
    <property type="match status" value="1"/>
</dbReference>
<dbReference type="EMBL" id="DVJK01000003">
    <property type="protein sequence ID" value="HIS65951.1"/>
    <property type="molecule type" value="Genomic_DNA"/>
</dbReference>
<comment type="similarity">
    <text evidence="1">Belongs to the BlaI transcriptional regulatory family.</text>
</comment>
<evidence type="ECO:0000256" key="3">
    <source>
        <dbReference type="ARBA" id="ARBA00023125"/>
    </source>
</evidence>
<reference evidence="5" key="2">
    <citation type="journal article" date="2021" name="PeerJ">
        <title>Extensive microbial diversity within the chicken gut microbiome revealed by metagenomics and culture.</title>
        <authorList>
            <person name="Gilroy R."/>
            <person name="Ravi A."/>
            <person name="Getino M."/>
            <person name="Pursley I."/>
            <person name="Horton D.L."/>
            <person name="Alikhan N.F."/>
            <person name="Baker D."/>
            <person name="Gharbi K."/>
            <person name="Hall N."/>
            <person name="Watson M."/>
            <person name="Adriaenssens E.M."/>
            <person name="Foster-Nyarko E."/>
            <person name="Jarju S."/>
            <person name="Secka A."/>
            <person name="Antonio M."/>
            <person name="Oren A."/>
            <person name="Chaudhuri R.R."/>
            <person name="La Ragione R."/>
            <person name="Hildebrand F."/>
            <person name="Pallen M.J."/>
        </authorList>
    </citation>
    <scope>NUCLEOTIDE SEQUENCE</scope>
    <source>
        <strain evidence="5">ChiHjej10B9-9673</strain>
    </source>
</reference>
<evidence type="ECO:0000256" key="2">
    <source>
        <dbReference type="ARBA" id="ARBA00023015"/>
    </source>
</evidence>
<dbReference type="GO" id="GO:0045892">
    <property type="term" value="P:negative regulation of DNA-templated transcription"/>
    <property type="evidence" value="ECO:0007669"/>
    <property type="project" value="InterPro"/>
</dbReference>
<dbReference type="AlphaFoldDB" id="A0A9D1FC56"/>
<proteinExistence type="inferred from homology"/>
<protein>
    <submittedName>
        <fullName evidence="5">BlaI/MecI/CopY family transcriptional regulator</fullName>
    </submittedName>
</protein>
<dbReference type="PIRSF" id="PIRSF019455">
    <property type="entry name" value="CopR_AtkY"/>
    <property type="match status" value="1"/>
</dbReference>
<keyword evidence="4" id="KW-0804">Transcription</keyword>
<accession>A0A9D1FC56</accession>
<sequence length="133" mass="15365">MEVGQMTITEAEWAVMELCWERPGIGGRDFVEALSKSRGWSRSTTLTLLRRLEDKGALRTVELSRSRVYYPAIERDEAAMSETSELIERVYRGSLSQLVSTFTKKQALPREEIDELYATLQRMEDEAREEEGR</sequence>
<keyword evidence="3" id="KW-0238">DNA-binding</keyword>
<evidence type="ECO:0000313" key="5">
    <source>
        <dbReference type="EMBL" id="HIS65951.1"/>
    </source>
</evidence>
<name>A0A9D1FC56_9FIRM</name>
<dbReference type="Pfam" id="PF03965">
    <property type="entry name" value="Penicillinase_R"/>
    <property type="match status" value="1"/>
</dbReference>
<dbReference type="InterPro" id="IPR036388">
    <property type="entry name" value="WH-like_DNA-bd_sf"/>
</dbReference>
<dbReference type="Proteomes" id="UP000824001">
    <property type="component" value="Unassembled WGS sequence"/>
</dbReference>
<reference evidence="5" key="1">
    <citation type="submission" date="2020-10" db="EMBL/GenBank/DDBJ databases">
        <authorList>
            <person name="Gilroy R."/>
        </authorList>
    </citation>
    <scope>NUCLEOTIDE SEQUENCE</scope>
    <source>
        <strain evidence="5">ChiHjej10B9-9673</strain>
    </source>
</reference>
<dbReference type="Gene3D" id="1.10.4040.10">
    <property type="entry name" value="Penicillinase repressor domain"/>
    <property type="match status" value="1"/>
</dbReference>